<keyword evidence="1" id="KW-0862">Zinc</keyword>
<dbReference type="PANTHER" id="PTHR31669:SF251">
    <property type="entry name" value="PROTEIN FAR1-RELATED SEQUENCE"/>
    <property type="match status" value="1"/>
</dbReference>
<comment type="subcellular location">
    <subcellularLocation>
        <location evidence="1">Nucleus</location>
    </subcellularLocation>
</comment>
<organism evidence="2 3">
    <name type="scientific">Arachis hypogaea</name>
    <name type="common">Peanut</name>
    <dbReference type="NCBI Taxonomy" id="3818"/>
    <lineage>
        <taxon>Eukaryota</taxon>
        <taxon>Viridiplantae</taxon>
        <taxon>Streptophyta</taxon>
        <taxon>Embryophyta</taxon>
        <taxon>Tracheophyta</taxon>
        <taxon>Spermatophyta</taxon>
        <taxon>Magnoliopsida</taxon>
        <taxon>eudicotyledons</taxon>
        <taxon>Gunneridae</taxon>
        <taxon>Pentapetalae</taxon>
        <taxon>rosids</taxon>
        <taxon>fabids</taxon>
        <taxon>Fabales</taxon>
        <taxon>Fabaceae</taxon>
        <taxon>Papilionoideae</taxon>
        <taxon>50 kb inversion clade</taxon>
        <taxon>dalbergioids sensu lato</taxon>
        <taxon>Dalbergieae</taxon>
        <taxon>Pterocarpus clade</taxon>
        <taxon>Arachis</taxon>
    </lineage>
</organism>
<sequence length="103" mass="11821">MWASAYLRGKFCAGYWTTSRCEGINSHVKKFLTSNHSIVELVQNLELVVREYHNNELVVWFTSMCSTLVLTCLDPIEKCAMAVYTRAIFMQVKRKIDGKALIV</sequence>
<dbReference type="InterPro" id="IPR031052">
    <property type="entry name" value="FHY3/FAR1"/>
</dbReference>
<evidence type="ECO:0000256" key="1">
    <source>
        <dbReference type="RuleBase" id="RU367018"/>
    </source>
</evidence>
<keyword evidence="1" id="KW-0539">Nucleus</keyword>
<evidence type="ECO:0000313" key="3">
    <source>
        <dbReference type="Proteomes" id="UP000289738"/>
    </source>
</evidence>
<proteinExistence type="inferred from homology"/>
<dbReference type="AlphaFoldDB" id="A0A445BLC2"/>
<evidence type="ECO:0000313" key="2">
    <source>
        <dbReference type="EMBL" id="RYR39451.1"/>
    </source>
</evidence>
<dbReference type="PANTHER" id="PTHR31669">
    <property type="entry name" value="PROTEIN FAR1-RELATED SEQUENCE 10-RELATED"/>
    <property type="match status" value="1"/>
</dbReference>
<dbReference type="GO" id="GO:0005634">
    <property type="term" value="C:nucleus"/>
    <property type="evidence" value="ECO:0007669"/>
    <property type="project" value="UniProtKB-SubCell"/>
</dbReference>
<reference evidence="2 3" key="1">
    <citation type="submission" date="2019-01" db="EMBL/GenBank/DDBJ databases">
        <title>Sequencing of cultivated peanut Arachis hypogaea provides insights into genome evolution and oil improvement.</title>
        <authorList>
            <person name="Chen X."/>
        </authorList>
    </citation>
    <scope>NUCLEOTIDE SEQUENCE [LARGE SCALE GENOMIC DNA]</scope>
    <source>
        <strain evidence="3">cv. Fuhuasheng</strain>
        <tissue evidence="2">Leaves</tissue>
    </source>
</reference>
<dbReference type="GO" id="GO:0008270">
    <property type="term" value="F:zinc ion binding"/>
    <property type="evidence" value="ECO:0007669"/>
    <property type="project" value="UniProtKB-UniRule"/>
</dbReference>
<keyword evidence="3" id="KW-1185">Reference proteome</keyword>
<keyword evidence="1" id="KW-0479">Metal-binding</keyword>
<keyword evidence="1" id="KW-0863">Zinc-finger</keyword>
<comment type="similarity">
    <text evidence="1">Belongs to the FHY3/FAR1 family.</text>
</comment>
<accession>A0A445BLC2</accession>
<dbReference type="Proteomes" id="UP000289738">
    <property type="component" value="Chromosome A09"/>
</dbReference>
<dbReference type="GO" id="GO:0006355">
    <property type="term" value="P:regulation of DNA-templated transcription"/>
    <property type="evidence" value="ECO:0007669"/>
    <property type="project" value="UniProtKB-UniRule"/>
</dbReference>
<comment type="function">
    <text evidence="1">Putative transcription activator involved in regulating light control of development.</text>
</comment>
<protein>
    <recommendedName>
        <fullName evidence="1">Protein FAR1-RELATED SEQUENCE</fullName>
    </recommendedName>
</protein>
<dbReference type="EMBL" id="SDMP01000009">
    <property type="protein sequence ID" value="RYR39451.1"/>
    <property type="molecule type" value="Genomic_DNA"/>
</dbReference>
<gene>
    <name evidence="2" type="ORF">Ahy_A09g044995</name>
</gene>
<name>A0A445BLC2_ARAHY</name>
<comment type="caution">
    <text evidence="2">The sequence shown here is derived from an EMBL/GenBank/DDBJ whole genome shotgun (WGS) entry which is preliminary data.</text>
</comment>